<dbReference type="AlphaFoldDB" id="A0A975MLS8"/>
<dbReference type="KEGG" id="mpad:KEF85_12530"/>
<evidence type="ECO:0000313" key="3">
    <source>
        <dbReference type="Proteomes" id="UP000676649"/>
    </source>
</evidence>
<reference evidence="2" key="1">
    <citation type="submission" date="2021-04" db="EMBL/GenBank/DDBJ databases">
        <title>Draft genome sequence data of methanotrophic Methylovulum sp. strain S1L and Methylomonas sp. strain S2AM isolated from boreal lake water columns.</title>
        <authorList>
            <person name="Rissanen A.J."/>
            <person name="Mangayil R."/>
            <person name="Svenning M.M."/>
            <person name="Khanongnuch R."/>
        </authorList>
    </citation>
    <scope>NUCLEOTIDE SEQUENCE</scope>
    <source>
        <strain evidence="2">S2AM</strain>
    </source>
</reference>
<proteinExistence type="predicted"/>
<evidence type="ECO:0000313" key="2">
    <source>
        <dbReference type="EMBL" id="QWF70165.1"/>
    </source>
</evidence>
<dbReference type="Proteomes" id="UP000676649">
    <property type="component" value="Chromosome"/>
</dbReference>
<feature type="chain" id="PRO_5037584700" evidence="1">
    <location>
        <begin position="26"/>
        <end position="240"/>
    </location>
</feature>
<keyword evidence="3" id="KW-1185">Reference proteome</keyword>
<dbReference type="RefSeq" id="WP_215581061.1">
    <property type="nucleotide sequence ID" value="NZ_CP073754.1"/>
</dbReference>
<feature type="signal peptide" evidence="1">
    <location>
        <begin position="1"/>
        <end position="25"/>
    </location>
</feature>
<dbReference type="EMBL" id="CP073754">
    <property type="protein sequence ID" value="QWF70165.1"/>
    <property type="molecule type" value="Genomic_DNA"/>
</dbReference>
<gene>
    <name evidence="2" type="ORF">KEF85_12530</name>
</gene>
<sequence length="240" mass="26566">MAKNIVMKALQLAFLLLFISGYAHPKDSGKAHPVRKIDTTPNTDDSDVWSFTLESNTYAATDYLSPTLDFSSVDGWDVQIASYNIPVYGGGAQNYEWDSYINVSKSFDVTKQLKAVLGTQNGTTALSTQHQWHNIDYAVISYQALPLISLRAGPFWADKALTTTTDVLAYTVGFNLNFTADFYLQGDYFSGHSNVSGAVINLWYQSIYAGVGVPETDSGNEFYGIVGLKLNLAQFKFWQL</sequence>
<organism evidence="2 3">
    <name type="scientific">Methylomonas paludis</name>
    <dbReference type="NCBI Taxonomy" id="1173101"/>
    <lineage>
        <taxon>Bacteria</taxon>
        <taxon>Pseudomonadati</taxon>
        <taxon>Pseudomonadota</taxon>
        <taxon>Gammaproteobacteria</taxon>
        <taxon>Methylococcales</taxon>
        <taxon>Methylococcaceae</taxon>
        <taxon>Methylomonas</taxon>
    </lineage>
</organism>
<keyword evidence="1" id="KW-0732">Signal</keyword>
<protein>
    <submittedName>
        <fullName evidence="2">Uncharacterized protein</fullName>
    </submittedName>
</protein>
<evidence type="ECO:0000256" key="1">
    <source>
        <dbReference type="SAM" id="SignalP"/>
    </source>
</evidence>
<name>A0A975MLS8_9GAMM</name>
<accession>A0A975MLS8</accession>